<organism evidence="5 6">
    <name type="scientific">Chitinophaga pollutisoli</name>
    <dbReference type="NCBI Taxonomy" id="3133966"/>
    <lineage>
        <taxon>Bacteria</taxon>
        <taxon>Pseudomonadati</taxon>
        <taxon>Bacteroidota</taxon>
        <taxon>Chitinophagia</taxon>
        <taxon>Chitinophagales</taxon>
        <taxon>Chitinophagaceae</taxon>
        <taxon>Chitinophaga</taxon>
    </lineage>
</organism>
<dbReference type="InterPro" id="IPR003829">
    <property type="entry name" value="Pirin_N_dom"/>
</dbReference>
<evidence type="ECO:0000313" key="5">
    <source>
        <dbReference type="EMBL" id="WZN41516.1"/>
    </source>
</evidence>
<dbReference type="PANTHER" id="PTHR43594">
    <property type="entry name" value="QUERCETIN 2,3-DIOXYGENASE"/>
    <property type="match status" value="1"/>
</dbReference>
<dbReference type="EMBL" id="CP149822">
    <property type="protein sequence ID" value="WZN41516.1"/>
    <property type="molecule type" value="Genomic_DNA"/>
</dbReference>
<dbReference type="SUPFAM" id="SSF51182">
    <property type="entry name" value="RmlC-like cupins"/>
    <property type="match status" value="1"/>
</dbReference>
<reference evidence="6" key="1">
    <citation type="submission" date="2024-03" db="EMBL/GenBank/DDBJ databases">
        <title>Chitinophaga horti sp. nov., isolated from garden soil.</title>
        <authorList>
            <person name="Lee D.S."/>
            <person name="Han D.M."/>
            <person name="Baek J.H."/>
            <person name="Choi D.G."/>
            <person name="Jeon J.H."/>
            <person name="Jeon C.O."/>
        </authorList>
    </citation>
    <scope>NUCLEOTIDE SEQUENCE [LARGE SCALE GENOMIC DNA]</scope>
    <source>
        <strain evidence="6">GPA1</strain>
    </source>
</reference>
<proteinExistence type="inferred from homology"/>
<dbReference type="CDD" id="cd02247">
    <property type="entry name" value="cupin_pirin_C"/>
    <property type="match status" value="1"/>
</dbReference>
<evidence type="ECO:0000313" key="6">
    <source>
        <dbReference type="Proteomes" id="UP001485459"/>
    </source>
</evidence>
<dbReference type="InterPro" id="IPR011051">
    <property type="entry name" value="RmlC_Cupin_sf"/>
</dbReference>
<dbReference type="Pfam" id="PF02678">
    <property type="entry name" value="Pirin"/>
    <property type="match status" value="1"/>
</dbReference>
<comment type="similarity">
    <text evidence="1 2">Belongs to the pirin family.</text>
</comment>
<keyword evidence="6" id="KW-1185">Reference proteome</keyword>
<evidence type="ECO:0000259" key="3">
    <source>
        <dbReference type="Pfam" id="PF02678"/>
    </source>
</evidence>
<dbReference type="Gene3D" id="2.60.120.10">
    <property type="entry name" value="Jelly Rolls"/>
    <property type="match status" value="2"/>
</dbReference>
<evidence type="ECO:0000259" key="4">
    <source>
        <dbReference type="Pfam" id="PF05726"/>
    </source>
</evidence>
<dbReference type="PIRSF" id="PIRSF006232">
    <property type="entry name" value="Pirin"/>
    <property type="match status" value="1"/>
</dbReference>
<accession>A0ABZ2YRG0</accession>
<protein>
    <submittedName>
        <fullName evidence="5">Pirin-like C-terminal cupin domain-containing protein</fullName>
    </submittedName>
</protein>
<sequence length="284" mass="31045">MKKNIAHVLTGRAKQITPEETVIQPLPHKDFRFANPFIVIHHIGPETIAPGSAMRIHPHPHRGFSPVTFMISGEGYHMDNAGHSGTITDGGIQWMFAGKGLLHSEGPTKEMLKRGGTWELIQIWVNVPKAHKWDDPYYQAATAEELPFVLEQDGVRLRLASGELEGKKSPMKSFTPITAIVGTIAAGKTVNLSARPGDPALLYVYRGQVMVNGTAATMHQLYVFDTEGDEIALTASSDAGILFLTGEPINEPIAAKDNFVMNTAGEVEQALEDYRNGVFGTLQY</sequence>
<dbReference type="InterPro" id="IPR008778">
    <property type="entry name" value="Pirin_C_dom"/>
</dbReference>
<dbReference type="InterPro" id="IPR012093">
    <property type="entry name" value="Pirin"/>
</dbReference>
<evidence type="ECO:0000256" key="2">
    <source>
        <dbReference type="RuleBase" id="RU003457"/>
    </source>
</evidence>
<dbReference type="Proteomes" id="UP001485459">
    <property type="component" value="Chromosome"/>
</dbReference>
<dbReference type="RefSeq" id="WP_341836365.1">
    <property type="nucleotide sequence ID" value="NZ_CP149822.1"/>
</dbReference>
<name>A0ABZ2YRG0_9BACT</name>
<dbReference type="InterPro" id="IPR014710">
    <property type="entry name" value="RmlC-like_jellyroll"/>
</dbReference>
<feature type="domain" description="Pirin N-terminal" evidence="3">
    <location>
        <begin position="29"/>
        <end position="125"/>
    </location>
</feature>
<dbReference type="Pfam" id="PF05726">
    <property type="entry name" value="Pirin_C"/>
    <property type="match status" value="1"/>
</dbReference>
<feature type="domain" description="Pirin C-terminal" evidence="4">
    <location>
        <begin position="183"/>
        <end position="280"/>
    </location>
</feature>
<gene>
    <name evidence="5" type="ORF">WJU16_00500</name>
</gene>
<dbReference type="InterPro" id="IPR053186">
    <property type="entry name" value="QDO-related"/>
</dbReference>
<evidence type="ECO:0000256" key="1">
    <source>
        <dbReference type="ARBA" id="ARBA00008416"/>
    </source>
</evidence>
<dbReference type="PANTHER" id="PTHR43594:SF1">
    <property type="entry name" value="QUERCETIN 2,3-DIOXYGENASE PA2418-RELATED"/>
    <property type="match status" value="1"/>
</dbReference>